<evidence type="ECO:0000256" key="2">
    <source>
        <dbReference type="ARBA" id="ARBA00004370"/>
    </source>
</evidence>
<evidence type="ECO:0000313" key="13">
    <source>
        <dbReference type="EMBL" id="KJK75477.1"/>
    </source>
</evidence>
<dbReference type="Gene3D" id="1.20.120.550">
    <property type="entry name" value="Membrane associated eicosanoid/glutathione metabolism-like domain"/>
    <property type="match status" value="1"/>
</dbReference>
<dbReference type="GO" id="GO:0005634">
    <property type="term" value="C:nucleus"/>
    <property type="evidence" value="ECO:0007669"/>
    <property type="project" value="UniProtKB-SubCell"/>
</dbReference>
<keyword evidence="9" id="KW-0472">Membrane</keyword>
<dbReference type="InterPro" id="IPR002054">
    <property type="entry name" value="DNA-dir_DNA_pol_X"/>
</dbReference>
<dbReference type="Pfam" id="PF14791">
    <property type="entry name" value="DNA_pol_B_thumb"/>
    <property type="match status" value="1"/>
</dbReference>
<keyword evidence="11" id="KW-0239">DNA-directed DNA polymerase</keyword>
<dbReference type="SUPFAM" id="SSF161084">
    <property type="entry name" value="MAPEG domain-like"/>
    <property type="match status" value="1"/>
</dbReference>
<dbReference type="InterPro" id="IPR001129">
    <property type="entry name" value="Membr-assoc_MAPEG"/>
</dbReference>
<gene>
    <name evidence="13" type="ORF">H634G_08840</name>
</gene>
<dbReference type="GO" id="GO:0003677">
    <property type="term" value="F:DNA binding"/>
    <property type="evidence" value="ECO:0007669"/>
    <property type="project" value="UniProtKB-UniRule"/>
</dbReference>
<evidence type="ECO:0000256" key="10">
    <source>
        <dbReference type="ARBA" id="ARBA00023242"/>
    </source>
</evidence>
<comment type="subcellular location">
    <subcellularLocation>
        <location evidence="2">Membrane</location>
    </subcellularLocation>
    <subcellularLocation>
        <location evidence="1 11">Nucleus</location>
    </subcellularLocation>
</comment>
<evidence type="ECO:0000256" key="11">
    <source>
        <dbReference type="RuleBase" id="RU366014"/>
    </source>
</evidence>
<evidence type="ECO:0000256" key="9">
    <source>
        <dbReference type="ARBA" id="ARBA00023136"/>
    </source>
</evidence>
<accession>A0A0D9NN19</accession>
<keyword evidence="6 11" id="KW-0548">Nucleotidyltransferase</keyword>
<organism evidence="13 14">
    <name type="scientific">Metarhizium anisopliae BRIP 53293</name>
    <dbReference type="NCBI Taxonomy" id="1291518"/>
    <lineage>
        <taxon>Eukaryota</taxon>
        <taxon>Fungi</taxon>
        <taxon>Dikarya</taxon>
        <taxon>Ascomycota</taxon>
        <taxon>Pezizomycotina</taxon>
        <taxon>Sordariomycetes</taxon>
        <taxon>Hypocreomycetidae</taxon>
        <taxon>Hypocreales</taxon>
        <taxon>Clavicipitaceae</taxon>
        <taxon>Metarhizium</taxon>
    </lineage>
</organism>
<keyword evidence="8" id="KW-1133">Transmembrane helix</keyword>
<dbReference type="Proteomes" id="UP000054544">
    <property type="component" value="Unassembled WGS sequence"/>
</dbReference>
<dbReference type="SMART" id="SM00483">
    <property type="entry name" value="POLXc"/>
    <property type="match status" value="1"/>
</dbReference>
<dbReference type="GO" id="GO:0016020">
    <property type="term" value="C:membrane"/>
    <property type="evidence" value="ECO:0007669"/>
    <property type="project" value="UniProtKB-SubCell"/>
</dbReference>
<keyword evidence="11" id="KW-0234">DNA repair</keyword>
<dbReference type="PRINTS" id="PR00869">
    <property type="entry name" value="DNAPOLX"/>
</dbReference>
<dbReference type="STRING" id="1291518.A0A0D9NN19"/>
<dbReference type="FunFam" id="1.10.150.20:FF:000010">
    <property type="entry name" value="DNA polymerase lambda"/>
    <property type="match status" value="1"/>
</dbReference>
<dbReference type="Gene3D" id="1.10.150.20">
    <property type="entry name" value="5' to 3' exonuclease, C-terminal subdomain"/>
    <property type="match status" value="1"/>
</dbReference>
<keyword evidence="7" id="KW-0479">Metal-binding</keyword>
<evidence type="ECO:0000313" key="14">
    <source>
        <dbReference type="Proteomes" id="UP000054544"/>
    </source>
</evidence>
<dbReference type="OrthoDB" id="205514at2759"/>
<dbReference type="InterPro" id="IPR018944">
    <property type="entry name" value="DNA_pol_lambd_fingers_domain"/>
</dbReference>
<comment type="similarity">
    <text evidence="3 11">Belongs to the DNA polymerase type-X family.</text>
</comment>
<dbReference type="PRINTS" id="PR00870">
    <property type="entry name" value="DNAPOLXBETA"/>
</dbReference>
<dbReference type="EC" id="2.7.7.7" evidence="11"/>
<dbReference type="EMBL" id="KE384749">
    <property type="protein sequence ID" value="KJK75477.1"/>
    <property type="molecule type" value="Genomic_DNA"/>
</dbReference>
<dbReference type="PANTHER" id="PTHR11276">
    <property type="entry name" value="DNA POLYMERASE TYPE-X FAMILY MEMBER"/>
    <property type="match status" value="1"/>
</dbReference>
<keyword evidence="14" id="KW-1185">Reference proteome</keyword>
<name>A0A0D9NN19_METAN</name>
<evidence type="ECO:0000259" key="12">
    <source>
        <dbReference type="SMART" id="SM00483"/>
    </source>
</evidence>
<evidence type="ECO:0000256" key="8">
    <source>
        <dbReference type="ARBA" id="ARBA00022989"/>
    </source>
</evidence>
<dbReference type="CDD" id="cd00141">
    <property type="entry name" value="NT_POLXc"/>
    <property type="match status" value="1"/>
</dbReference>
<dbReference type="InterPro" id="IPR022312">
    <property type="entry name" value="DNA_pol_X"/>
</dbReference>
<keyword evidence="11" id="KW-0227">DNA damage</keyword>
<dbReference type="GO" id="GO:0006303">
    <property type="term" value="P:double-strand break repair via nonhomologous end joining"/>
    <property type="evidence" value="ECO:0007669"/>
    <property type="project" value="TreeGrafter"/>
</dbReference>
<dbReference type="GO" id="GO:0046872">
    <property type="term" value="F:metal ion binding"/>
    <property type="evidence" value="ECO:0007669"/>
    <property type="project" value="UniProtKB-UniRule"/>
</dbReference>
<evidence type="ECO:0000256" key="1">
    <source>
        <dbReference type="ARBA" id="ARBA00004123"/>
    </source>
</evidence>
<dbReference type="SUPFAM" id="SSF81585">
    <property type="entry name" value="PsbU/PolX domain-like"/>
    <property type="match status" value="1"/>
</dbReference>
<dbReference type="FunFam" id="3.30.210.10:FF:000005">
    <property type="entry name" value="DNA polymerase IV"/>
    <property type="match status" value="1"/>
</dbReference>
<dbReference type="InterPro" id="IPR043519">
    <property type="entry name" value="NT_sf"/>
</dbReference>
<dbReference type="InterPro" id="IPR029398">
    <property type="entry name" value="PolB_thumb"/>
</dbReference>
<dbReference type="InterPro" id="IPR028207">
    <property type="entry name" value="DNA_pol_B_palm_palm"/>
</dbReference>
<keyword evidence="5" id="KW-0812">Transmembrane</keyword>
<dbReference type="GO" id="GO:0003887">
    <property type="term" value="F:DNA-directed DNA polymerase activity"/>
    <property type="evidence" value="ECO:0007669"/>
    <property type="project" value="UniProtKB-UniRule"/>
</dbReference>
<comment type="function">
    <text evidence="11">DNA polymerase that functions in several pathways of DNA repair. Involved in base excision repair (BER) responsible for repair of lesions that give rise to abasic (AP) sites in DNA. Also contributes to DNA double-strand break repair by non-homologous end joining and homologous recombination. Has both template-dependent and template-independent (terminal transferase) DNA polymerase activities. Has also a 5'-deoxyribose-5-phosphate lyase (dRP lyase) activity.</text>
</comment>
<dbReference type="Gene3D" id="3.30.460.10">
    <property type="entry name" value="Beta Polymerase, domain 2"/>
    <property type="match status" value="1"/>
</dbReference>
<evidence type="ECO:0000256" key="6">
    <source>
        <dbReference type="ARBA" id="ARBA00022695"/>
    </source>
</evidence>
<keyword evidence="4 11" id="KW-0808">Transferase</keyword>
<dbReference type="InterPro" id="IPR002008">
    <property type="entry name" value="DNA_pol_X_beta-like"/>
</dbReference>
<evidence type="ECO:0000256" key="3">
    <source>
        <dbReference type="ARBA" id="ARBA00008323"/>
    </source>
</evidence>
<dbReference type="InterPro" id="IPR037160">
    <property type="entry name" value="DNA_Pol_thumb_sf"/>
</dbReference>
<dbReference type="Gene3D" id="3.30.210.10">
    <property type="entry name" value="DNA polymerase, thumb domain"/>
    <property type="match status" value="1"/>
</dbReference>
<feature type="domain" description="DNA-directed DNA polymerase X" evidence="12">
    <location>
        <begin position="1"/>
        <end position="332"/>
    </location>
</feature>
<evidence type="ECO:0000256" key="7">
    <source>
        <dbReference type="ARBA" id="ARBA00022723"/>
    </source>
</evidence>
<reference evidence="14" key="1">
    <citation type="journal article" date="2014" name="BMC Genomics">
        <title>The genome sequence of the biocontrol fungus Metarhizium anisopliae and comparative genomics of Metarhizium species.</title>
        <authorList>
            <person name="Pattemore J.A."/>
            <person name="Hane J.K."/>
            <person name="Williams A.H."/>
            <person name="Wilson B.A."/>
            <person name="Stodart B.J."/>
            <person name="Ash G.J."/>
        </authorList>
    </citation>
    <scope>NUCLEOTIDE SEQUENCE [LARGE SCALE GENOMIC DNA]</scope>
    <source>
        <strain evidence="14">BRIP 53293</strain>
    </source>
</reference>
<comment type="catalytic activity">
    <reaction evidence="11">
        <text>DNA(n) + a 2'-deoxyribonucleoside 5'-triphosphate = DNA(n+1) + diphosphate</text>
        <dbReference type="Rhea" id="RHEA:22508"/>
        <dbReference type="Rhea" id="RHEA-COMP:17339"/>
        <dbReference type="Rhea" id="RHEA-COMP:17340"/>
        <dbReference type="ChEBI" id="CHEBI:33019"/>
        <dbReference type="ChEBI" id="CHEBI:61560"/>
        <dbReference type="ChEBI" id="CHEBI:173112"/>
        <dbReference type="EC" id="2.7.7.7"/>
    </reaction>
</comment>
<dbReference type="AlphaFoldDB" id="A0A0D9NN19"/>
<dbReference type="Pfam" id="PF14792">
    <property type="entry name" value="DNA_pol_B_palm"/>
    <property type="match status" value="1"/>
</dbReference>
<dbReference type="Pfam" id="PF10391">
    <property type="entry name" value="DNA_pol_lambd_f"/>
    <property type="match status" value="1"/>
</dbReference>
<dbReference type="InterPro" id="IPR023352">
    <property type="entry name" value="MAPEG-like_dom_sf"/>
</dbReference>
<evidence type="ECO:0000256" key="5">
    <source>
        <dbReference type="ARBA" id="ARBA00022692"/>
    </source>
</evidence>
<dbReference type="SUPFAM" id="SSF81301">
    <property type="entry name" value="Nucleotidyltransferase"/>
    <property type="match status" value="1"/>
</dbReference>
<proteinExistence type="inferred from homology"/>
<protein>
    <recommendedName>
        <fullName evidence="11">DNA polymerase</fullName>
        <ecNumber evidence="11">2.7.7.7</ecNumber>
    </recommendedName>
</protein>
<dbReference type="PANTHER" id="PTHR11276:SF29">
    <property type="entry name" value="DNA POLYMERASE TYPE-X FAMILY PROTEIN POL4"/>
    <property type="match status" value="1"/>
</dbReference>
<sequence>MPDFIGKRLIEMDFAIDIERLPGCSTKIAELYQEWLKDGETKETAAAASDAKMSTLMLFYDIWGVGDTTAREFYNKGWKDLDDLVEYGWSSLTRVQQIGVKFYDEFQQMIPRQEVEEIANLVLQHARKIEAGFQMAIVGGYRRGKKESGDVDVILSHRDESQTMNMINDLVVSLEQAHLITHTLSLWTKNSERGQLPLAWRGEGARRGSGFDTLDKAMVVWQDKKKAGDDAPHRRVDIIISPWKTVGCALLGWSGGTTFERDLRRYCKQEKGLKFDSSGIRRRSDGTWVDFESHYTASDEGPGHDGRCPQPAPDMDTAERRVFEGLVLAVASSTFFVNTFHMLRTSQLRKASGIVYPNSYASAERAEKDAKAYAFNCAQRAHANFTENHTSFLGALLISGLRFPMAAAAVGAAWTVFRILGALGSILADLILKFMAAYTSAKLVFGN</sequence>
<keyword evidence="10 11" id="KW-0539">Nucleus</keyword>
<evidence type="ECO:0000256" key="4">
    <source>
        <dbReference type="ARBA" id="ARBA00022679"/>
    </source>
</evidence>
<dbReference type="Pfam" id="PF01124">
    <property type="entry name" value="MAPEG"/>
    <property type="match status" value="1"/>
</dbReference>